<keyword evidence="4" id="KW-1185">Reference proteome</keyword>
<dbReference type="EMBL" id="BLRV01000011">
    <property type="protein sequence ID" value="GFP20984.1"/>
    <property type="molecule type" value="Genomic_DNA"/>
</dbReference>
<dbReference type="Proteomes" id="UP000591948">
    <property type="component" value="Unassembled WGS sequence"/>
</dbReference>
<dbReference type="EMBL" id="BLRY01000008">
    <property type="protein sequence ID" value="GFP26899.1"/>
    <property type="molecule type" value="Genomic_DNA"/>
</dbReference>
<dbReference type="Proteomes" id="UP000580051">
    <property type="component" value="Unassembled WGS sequence"/>
</dbReference>
<sequence>MELPNSNLEPEWDDDNMEHIARHGLTPEQVEEVYYGEGPLPTLAVRSKRQSGVRQSEVRYRLWGTDAAGNFLEVIVAPYAEYGVWRCVTAYKMSTTARKSYLRKVRR</sequence>
<reference evidence="3 4" key="1">
    <citation type="journal article" date="2020" name="Front. Microbiol.">
        <title>Single-cell genomics of novel Actinobacteria with the Wood-Ljungdahl pathway discovered in a serpentinizing system.</title>
        <authorList>
            <person name="Merino N."/>
            <person name="Kawai M."/>
            <person name="Boyd E.S."/>
            <person name="Colman D.R."/>
            <person name="McGlynn S.E."/>
            <person name="Nealson K.H."/>
            <person name="Kurokawa K."/>
            <person name="Hongoh Y."/>
        </authorList>
    </citation>
    <scope>NUCLEOTIDE SEQUENCE [LARGE SCALE GENOMIC DNA]</scope>
    <source>
        <strain evidence="1 3">S06</strain>
        <strain evidence="2 4">S33</strain>
    </source>
</reference>
<protein>
    <recommendedName>
        <fullName evidence="5">DUF4258 domain-containing protein</fullName>
    </recommendedName>
</protein>
<evidence type="ECO:0000313" key="2">
    <source>
        <dbReference type="EMBL" id="GFP26899.1"/>
    </source>
</evidence>
<evidence type="ECO:0008006" key="5">
    <source>
        <dbReference type="Google" id="ProtNLM"/>
    </source>
</evidence>
<comment type="caution">
    <text evidence="1">The sequence shown here is derived from an EMBL/GenBank/DDBJ whole genome shotgun (WGS) entry which is preliminary data.</text>
</comment>
<evidence type="ECO:0000313" key="1">
    <source>
        <dbReference type="EMBL" id="GFP20984.1"/>
    </source>
</evidence>
<accession>A0A6V8NNR2</accession>
<name>A0A6V8NNR2_9ACTN</name>
<gene>
    <name evidence="1" type="ORF">HKBW3S06_00210</name>
    <name evidence="2" type="ORF">HKBW3S33_00313</name>
</gene>
<evidence type="ECO:0000313" key="4">
    <source>
        <dbReference type="Proteomes" id="UP000591948"/>
    </source>
</evidence>
<organism evidence="1 3">
    <name type="scientific">Candidatus Hakubella thermalkaliphila</name>
    <dbReference type="NCBI Taxonomy" id="2754717"/>
    <lineage>
        <taxon>Bacteria</taxon>
        <taxon>Bacillati</taxon>
        <taxon>Actinomycetota</taxon>
        <taxon>Actinomycetota incertae sedis</taxon>
        <taxon>Candidatus Hakubellales</taxon>
        <taxon>Candidatus Hakubellaceae</taxon>
        <taxon>Candidatus Hakubella</taxon>
    </lineage>
</organism>
<evidence type="ECO:0000313" key="3">
    <source>
        <dbReference type="Proteomes" id="UP000580051"/>
    </source>
</evidence>
<proteinExistence type="predicted"/>
<dbReference type="AlphaFoldDB" id="A0A6V8NNR2"/>